<evidence type="ECO:0008006" key="4">
    <source>
        <dbReference type="Google" id="ProtNLM"/>
    </source>
</evidence>
<dbReference type="EMBL" id="JBHSAY010000004">
    <property type="protein sequence ID" value="MFC4130016.1"/>
    <property type="molecule type" value="Genomic_DNA"/>
</dbReference>
<gene>
    <name evidence="2" type="ORF">ACFOZ4_05295</name>
</gene>
<evidence type="ECO:0000313" key="2">
    <source>
        <dbReference type="EMBL" id="MFC4130016.1"/>
    </source>
</evidence>
<sequence length="131" mass="13650">MQRFLRGGILAAATALATAVLMPGTAQAAATPDITIYITNSFTNVASMSFHDDGDKFTVCDLYADGHGVRGSLYYAGDRVATLYNGSGTGACKSFTYDVKAAAGGYDMWVCLVDGSGDTTGSGCQYKQISE</sequence>
<keyword evidence="3" id="KW-1185">Reference proteome</keyword>
<feature type="signal peptide" evidence="1">
    <location>
        <begin position="1"/>
        <end position="28"/>
    </location>
</feature>
<comment type="caution">
    <text evidence="2">The sequence shown here is derived from an EMBL/GenBank/DDBJ whole genome shotgun (WGS) entry which is preliminary data.</text>
</comment>
<protein>
    <recommendedName>
        <fullName evidence="4">Secreted protein</fullName>
    </recommendedName>
</protein>
<organism evidence="2 3">
    <name type="scientific">Hamadaea flava</name>
    <dbReference type="NCBI Taxonomy" id="1742688"/>
    <lineage>
        <taxon>Bacteria</taxon>
        <taxon>Bacillati</taxon>
        <taxon>Actinomycetota</taxon>
        <taxon>Actinomycetes</taxon>
        <taxon>Micromonosporales</taxon>
        <taxon>Micromonosporaceae</taxon>
        <taxon>Hamadaea</taxon>
    </lineage>
</organism>
<name>A0ABV8LGG5_9ACTN</name>
<evidence type="ECO:0000256" key="1">
    <source>
        <dbReference type="SAM" id="SignalP"/>
    </source>
</evidence>
<dbReference type="Proteomes" id="UP001595816">
    <property type="component" value="Unassembled WGS sequence"/>
</dbReference>
<proteinExistence type="predicted"/>
<reference evidence="3" key="1">
    <citation type="journal article" date="2019" name="Int. J. Syst. Evol. Microbiol.">
        <title>The Global Catalogue of Microorganisms (GCM) 10K type strain sequencing project: providing services to taxonomists for standard genome sequencing and annotation.</title>
        <authorList>
            <consortium name="The Broad Institute Genomics Platform"/>
            <consortium name="The Broad Institute Genome Sequencing Center for Infectious Disease"/>
            <person name="Wu L."/>
            <person name="Ma J."/>
        </authorList>
    </citation>
    <scope>NUCLEOTIDE SEQUENCE [LARGE SCALE GENOMIC DNA]</scope>
    <source>
        <strain evidence="3">CGMCC 4.7289</strain>
    </source>
</reference>
<feature type="chain" id="PRO_5045141363" description="Secreted protein" evidence="1">
    <location>
        <begin position="29"/>
        <end position="131"/>
    </location>
</feature>
<evidence type="ECO:0000313" key="3">
    <source>
        <dbReference type="Proteomes" id="UP001595816"/>
    </source>
</evidence>
<keyword evidence="1" id="KW-0732">Signal</keyword>
<dbReference type="RefSeq" id="WP_253755689.1">
    <property type="nucleotide sequence ID" value="NZ_JAMZDZ010000001.1"/>
</dbReference>
<accession>A0ABV8LGG5</accession>